<dbReference type="InterPro" id="IPR056744">
    <property type="entry name" value="TRM5/TYW2-like_N"/>
</dbReference>
<dbReference type="GO" id="GO:0008175">
    <property type="term" value="F:tRNA methyltransferase activity"/>
    <property type="evidence" value="ECO:0007669"/>
    <property type="project" value="TreeGrafter"/>
</dbReference>
<keyword evidence="3" id="KW-0819">tRNA processing</keyword>
<dbReference type="SUPFAM" id="SSF53335">
    <property type="entry name" value="S-adenosyl-L-methionine-dependent methyltransferases"/>
    <property type="match status" value="1"/>
</dbReference>
<dbReference type="Pfam" id="PF02475">
    <property type="entry name" value="TRM5-TYW2_MTfase"/>
    <property type="match status" value="1"/>
</dbReference>
<dbReference type="GO" id="GO:0005737">
    <property type="term" value="C:cytoplasm"/>
    <property type="evidence" value="ECO:0007669"/>
    <property type="project" value="TreeGrafter"/>
</dbReference>
<keyword evidence="2" id="KW-0949">S-adenosyl-L-methionine</keyword>
<reference evidence="5 6" key="1">
    <citation type="submission" date="2017-04" db="EMBL/GenBank/DDBJ databases">
        <title>Draft Aigarchaeota genome from a New Zealand hot spring.</title>
        <authorList>
            <person name="Reysenbach A.-L."/>
            <person name="Donaho J.A."/>
            <person name="Gerhart J."/>
            <person name="Kelley J.F."/>
            <person name="Kouba K."/>
            <person name="Podar M."/>
            <person name="Stott M."/>
        </authorList>
    </citation>
    <scope>NUCLEOTIDE SEQUENCE [LARGE SCALE GENOMIC DNA]</scope>
    <source>
        <strain evidence="5">NZ13_MG1</strain>
    </source>
</reference>
<gene>
    <name evidence="5" type="ORF">B9J98_04765</name>
</gene>
<dbReference type="InterPro" id="IPR030382">
    <property type="entry name" value="MeTrfase_TRM5/TYW2"/>
</dbReference>
<evidence type="ECO:0000259" key="4">
    <source>
        <dbReference type="PROSITE" id="PS51684"/>
    </source>
</evidence>
<dbReference type="Gene3D" id="3.40.50.150">
    <property type="entry name" value="Vaccinia Virus protein VP39"/>
    <property type="match status" value="1"/>
</dbReference>
<evidence type="ECO:0000313" key="5">
    <source>
        <dbReference type="EMBL" id="PUA31963.1"/>
    </source>
</evidence>
<accession>A0A2R7Y3B3</accession>
<dbReference type="Proteomes" id="UP000244066">
    <property type="component" value="Unassembled WGS sequence"/>
</dbReference>
<dbReference type="EMBL" id="NDWU01000011">
    <property type="protein sequence ID" value="PUA31963.1"/>
    <property type="molecule type" value="Genomic_DNA"/>
</dbReference>
<dbReference type="AlphaFoldDB" id="A0A2R7Y3B3"/>
<evidence type="ECO:0000256" key="3">
    <source>
        <dbReference type="ARBA" id="ARBA00022694"/>
    </source>
</evidence>
<dbReference type="PANTHER" id="PTHR23245:SF41">
    <property type="entry name" value="TRNA(PHE) (4-DEMETHYLWYOSINE(37)-C(7)) AMINOCARBOXYPROPYLTRANSFERASE"/>
    <property type="match status" value="1"/>
</dbReference>
<comment type="caution">
    <text evidence="5">The sequence shown here is derived from an EMBL/GenBank/DDBJ whole genome shotgun (WGS) entry which is preliminary data.</text>
</comment>
<dbReference type="Pfam" id="PF25133">
    <property type="entry name" value="TYW2_N_2"/>
    <property type="match status" value="1"/>
</dbReference>
<protein>
    <recommendedName>
        <fullName evidence="4">SAM-dependent methyltransferase TRM5/TYW2-type domain-containing protein</fullName>
    </recommendedName>
</protein>
<proteinExistence type="predicted"/>
<dbReference type="Gene3D" id="3.30.300.110">
    <property type="entry name" value="Met-10+ protein-like domains"/>
    <property type="match status" value="1"/>
</dbReference>
<evidence type="ECO:0000313" key="6">
    <source>
        <dbReference type="Proteomes" id="UP000244066"/>
    </source>
</evidence>
<evidence type="ECO:0000256" key="1">
    <source>
        <dbReference type="ARBA" id="ARBA00022679"/>
    </source>
</evidence>
<dbReference type="GO" id="GO:0030488">
    <property type="term" value="P:tRNA methylation"/>
    <property type="evidence" value="ECO:0007669"/>
    <property type="project" value="TreeGrafter"/>
</dbReference>
<evidence type="ECO:0000256" key="2">
    <source>
        <dbReference type="ARBA" id="ARBA00022691"/>
    </source>
</evidence>
<dbReference type="CDD" id="cd02440">
    <property type="entry name" value="AdoMet_MTases"/>
    <property type="match status" value="1"/>
</dbReference>
<sequence length="296" mass="33018">MQRLDSGYSEVSTLRRRSLRDFLKSKFPNVDPFALPKKAKIIGHVALVRFQGEGIDLGELGKAVAEFYPRVRTVLRLHGIAGRLREPVVELMYGDPNTETIHKEYGYKFMLDVSKLMLCLGNSYERLRTARSVRHGETVVDMFAGIGQFSIPCAVLSKPSKVYAIEINEEAYRYLRVNVAINKVEGVVEPLLGDCKELTPALGRIADRIIMGYFGGTIEALPAALGAVKPEGATIHFHEVVKRGTGKDELWNEISELCFRLGYTSTLLGSRIVKSYSATREHVVIEFKVKPTKGLS</sequence>
<dbReference type="PANTHER" id="PTHR23245">
    <property type="entry name" value="TRNA METHYLTRANSFERASE"/>
    <property type="match status" value="1"/>
</dbReference>
<organism evidence="5 6">
    <name type="scientific">Candidatus Terraquivivens tikiterensis</name>
    <dbReference type="NCBI Taxonomy" id="1980982"/>
    <lineage>
        <taxon>Archaea</taxon>
        <taxon>Nitrososphaerota</taxon>
        <taxon>Candidatus Wolframiiraptoraceae</taxon>
        <taxon>Candidatus Terraquivivens</taxon>
    </lineage>
</organism>
<keyword evidence="1" id="KW-0808">Transferase</keyword>
<name>A0A2R7Y3B3_9ARCH</name>
<dbReference type="InterPro" id="IPR056743">
    <property type="entry name" value="TRM5-TYW2-like_MTfase"/>
</dbReference>
<feature type="domain" description="SAM-dependent methyltransferase TRM5/TYW2-type" evidence="4">
    <location>
        <begin position="39"/>
        <end position="291"/>
    </location>
</feature>
<dbReference type="PROSITE" id="PS51684">
    <property type="entry name" value="SAM_MT_TRM5_TYW2"/>
    <property type="match status" value="1"/>
</dbReference>
<dbReference type="InterPro" id="IPR029063">
    <property type="entry name" value="SAM-dependent_MTases_sf"/>
</dbReference>